<proteinExistence type="predicted"/>
<protein>
    <submittedName>
        <fullName evidence="1">Uncharacterized protein</fullName>
    </submittedName>
</protein>
<gene>
    <name evidence="1" type="ORF">CLIB1444_04S05314</name>
</gene>
<sequence length="350" mass="41292">MNFDRRVDPKKVFEFLSKNYDSWSQVIHEKDDKKGNGNEKGEVNSIYDYNLLDLIEETVNRHPNFFPDWTHESEENDDSGEINGHQEQINEPPTPKSDVVAERPSEAAVEKKTRNIKYPTKSFLKKNEMEYLRSRITSMMKSPPPEPTEGFNLYDTKDEAGLNTYEPDDDYDIEEVEDDYYGTEHHIEVELKPECDIHDENCDCEFDDMGEEYDFTFEYNEEGKLVPTFDGMKEYLKNSKFKNLNNFDNFNKIEDLSKMNKLKKKKKPKKKNKAPSFNPDSTDNCLFCDYEAVFGTPPTNLINYYNKKIEQEEFKRNEIKKKLQQAKSKALKKQKDLRNQQKEQTEESSQ</sequence>
<evidence type="ECO:0000313" key="1">
    <source>
        <dbReference type="EMBL" id="CAH6720671.1"/>
    </source>
</evidence>
<reference evidence="1" key="1">
    <citation type="submission" date="2022-06" db="EMBL/GenBank/DDBJ databases">
        <authorList>
            <person name="Legras J.-L."/>
            <person name="Devillers H."/>
            <person name="Grondin C."/>
        </authorList>
    </citation>
    <scope>NUCLEOTIDE SEQUENCE</scope>
    <source>
        <strain evidence="1">CLIB 1444</strain>
    </source>
</reference>
<organism evidence="1 2">
    <name type="scientific">[Candida] jaroonii</name>
    <dbReference type="NCBI Taxonomy" id="467808"/>
    <lineage>
        <taxon>Eukaryota</taxon>
        <taxon>Fungi</taxon>
        <taxon>Dikarya</taxon>
        <taxon>Ascomycota</taxon>
        <taxon>Saccharomycotina</taxon>
        <taxon>Pichiomycetes</taxon>
        <taxon>Debaryomycetaceae</taxon>
        <taxon>Yamadazyma</taxon>
    </lineage>
</organism>
<name>A0ACA9Y714_9ASCO</name>
<evidence type="ECO:0000313" key="2">
    <source>
        <dbReference type="Proteomes" id="UP001152531"/>
    </source>
</evidence>
<dbReference type="EMBL" id="CALSDN010000004">
    <property type="protein sequence ID" value="CAH6720671.1"/>
    <property type="molecule type" value="Genomic_DNA"/>
</dbReference>
<keyword evidence="2" id="KW-1185">Reference proteome</keyword>
<comment type="caution">
    <text evidence="1">The sequence shown here is derived from an EMBL/GenBank/DDBJ whole genome shotgun (WGS) entry which is preliminary data.</text>
</comment>
<dbReference type="Proteomes" id="UP001152531">
    <property type="component" value="Unassembled WGS sequence"/>
</dbReference>
<accession>A0ACA9Y714</accession>